<accession>A0ACB8Z436</accession>
<keyword evidence="2" id="KW-1185">Reference proteome</keyword>
<dbReference type="EMBL" id="CM042057">
    <property type="protein sequence ID" value="KAI3692133.1"/>
    <property type="molecule type" value="Genomic_DNA"/>
</dbReference>
<name>A0ACB8Z436_ARCLA</name>
<reference evidence="2" key="1">
    <citation type="journal article" date="2022" name="Mol. Ecol. Resour.">
        <title>The genomes of chicory, endive, great burdock and yacon provide insights into Asteraceae palaeo-polyploidization history and plant inulin production.</title>
        <authorList>
            <person name="Fan W."/>
            <person name="Wang S."/>
            <person name="Wang H."/>
            <person name="Wang A."/>
            <person name="Jiang F."/>
            <person name="Liu H."/>
            <person name="Zhao H."/>
            <person name="Xu D."/>
            <person name="Zhang Y."/>
        </authorList>
    </citation>
    <scope>NUCLEOTIDE SEQUENCE [LARGE SCALE GENOMIC DNA]</scope>
    <source>
        <strain evidence="2">cv. Niubang</strain>
    </source>
</reference>
<organism evidence="1 2">
    <name type="scientific">Arctium lappa</name>
    <name type="common">Greater burdock</name>
    <name type="synonym">Lappa major</name>
    <dbReference type="NCBI Taxonomy" id="4217"/>
    <lineage>
        <taxon>Eukaryota</taxon>
        <taxon>Viridiplantae</taxon>
        <taxon>Streptophyta</taxon>
        <taxon>Embryophyta</taxon>
        <taxon>Tracheophyta</taxon>
        <taxon>Spermatophyta</taxon>
        <taxon>Magnoliopsida</taxon>
        <taxon>eudicotyledons</taxon>
        <taxon>Gunneridae</taxon>
        <taxon>Pentapetalae</taxon>
        <taxon>asterids</taxon>
        <taxon>campanulids</taxon>
        <taxon>Asterales</taxon>
        <taxon>Asteraceae</taxon>
        <taxon>Carduoideae</taxon>
        <taxon>Cardueae</taxon>
        <taxon>Arctiinae</taxon>
        <taxon>Arctium</taxon>
    </lineage>
</organism>
<evidence type="ECO:0000313" key="2">
    <source>
        <dbReference type="Proteomes" id="UP001055879"/>
    </source>
</evidence>
<sequence length="660" mass="73238">MATSFMSSSSPSHKIACFLLFFCCSSFFFPSSESTYFEITSFSDDATNVRCSGDAVPSLGAIEFNPVDYGIRSVGHAKYTDPVRIWDAKSGKLSDFTTHFTFIIDTLAQSFYGDGFAFFLAPVGFEIPHDSNGGHLGLISKNSTDSERNQMIIVEFDSFSNKWDPPFGHVGINKNSLTSAKYIAWNANLHSGDSVNVWVSYNSTTQMLSLSWRYGARNTSRENTSLSYRVDLREVLPEWVTIGFSAATGGFVERHILQYWEFNSSLNVVEKSEDMSKKGKLSVGLTIPLGVLVVGVIVSCVVLWRRQKNPTQNSLETVPLTSINDDLERGAGPKRFSDSDLSLATNNFSDNLKLGEGGFGCVYKGYLSREGMVVAVKKISQGSKQGKKEYVTEVKIISRLRHRNLVQLIGWCHDKTQFMLVYEFLPNGSLDSHLFCEKTPLEWSVRYKIAMGLASALLYLHEECEQCVVHRDIKTSNIMLDSGFNAKLGDFGLARLMDHELGLQTTGLAGTIGYMAPEYATTGKASKESDVYGFGVVALEIACGRKAVDNVDTNSDLGLVQWVWGLLERGELLAGVDRKMKNEYDAKQVECFMMVGLWCAHPDRRVRPSIRQAIQVLKFEGPVPNLPMVMPMPMYYASPAAPEVSSYGATMTTNSIDLIR</sequence>
<dbReference type="Proteomes" id="UP001055879">
    <property type="component" value="Linkage Group LG11"/>
</dbReference>
<proteinExistence type="predicted"/>
<gene>
    <name evidence="1" type="ORF">L6452_31942</name>
</gene>
<reference evidence="1 2" key="2">
    <citation type="journal article" date="2022" name="Mol. Ecol. Resour.">
        <title>The genomes of chicory, endive, great burdock and yacon provide insights into Asteraceae paleo-polyploidization history and plant inulin production.</title>
        <authorList>
            <person name="Fan W."/>
            <person name="Wang S."/>
            <person name="Wang H."/>
            <person name="Wang A."/>
            <person name="Jiang F."/>
            <person name="Liu H."/>
            <person name="Zhao H."/>
            <person name="Xu D."/>
            <person name="Zhang Y."/>
        </authorList>
    </citation>
    <scope>NUCLEOTIDE SEQUENCE [LARGE SCALE GENOMIC DNA]</scope>
    <source>
        <strain evidence="2">cv. Niubang</strain>
    </source>
</reference>
<protein>
    <submittedName>
        <fullName evidence="1">Uncharacterized protein</fullName>
    </submittedName>
</protein>
<evidence type="ECO:0000313" key="1">
    <source>
        <dbReference type="EMBL" id="KAI3692133.1"/>
    </source>
</evidence>
<comment type="caution">
    <text evidence="1">The sequence shown here is derived from an EMBL/GenBank/DDBJ whole genome shotgun (WGS) entry which is preliminary data.</text>
</comment>